<dbReference type="Proteomes" id="UP001597261">
    <property type="component" value="Unassembled WGS sequence"/>
</dbReference>
<keyword evidence="5" id="KW-1185">Reference proteome</keyword>
<feature type="region of interest" description="Disordered" evidence="2">
    <location>
        <begin position="165"/>
        <end position="187"/>
    </location>
</feature>
<evidence type="ECO:0000313" key="5">
    <source>
        <dbReference type="Proteomes" id="UP001597261"/>
    </source>
</evidence>
<evidence type="ECO:0000313" key="4">
    <source>
        <dbReference type="EMBL" id="MFD1661760.1"/>
    </source>
</evidence>
<dbReference type="Gene3D" id="3.30.300.130">
    <property type="entry name" value="Fe-S cluster assembly (FSCA)"/>
    <property type="match status" value="1"/>
</dbReference>
<evidence type="ECO:0000259" key="3">
    <source>
        <dbReference type="Pfam" id="PF01106"/>
    </source>
</evidence>
<name>A0ABW4IWH9_9ACTN</name>
<feature type="domain" description="NIF system FeS cluster assembly NifU C-terminal" evidence="3">
    <location>
        <begin position="131"/>
        <end position="158"/>
    </location>
</feature>
<organism evidence="4 5">
    <name type="scientific">Streptomyces caeni</name>
    <dbReference type="NCBI Taxonomy" id="2307231"/>
    <lineage>
        <taxon>Bacteria</taxon>
        <taxon>Bacillati</taxon>
        <taxon>Actinomycetota</taxon>
        <taxon>Actinomycetes</taxon>
        <taxon>Kitasatosporales</taxon>
        <taxon>Streptomycetaceae</taxon>
        <taxon>Streptomyces</taxon>
    </lineage>
</organism>
<dbReference type="RefSeq" id="WP_381088173.1">
    <property type="nucleotide sequence ID" value="NZ_JBHUDX010000083.1"/>
</dbReference>
<proteinExistence type="predicted"/>
<protein>
    <submittedName>
        <fullName evidence="4">NifU family protein</fullName>
    </submittedName>
</protein>
<dbReference type="SUPFAM" id="SSF117916">
    <property type="entry name" value="Fe-S cluster assembly (FSCA) domain-like"/>
    <property type="match status" value="1"/>
</dbReference>
<evidence type="ECO:0000256" key="1">
    <source>
        <dbReference type="ARBA" id="ARBA00049958"/>
    </source>
</evidence>
<dbReference type="InterPro" id="IPR001075">
    <property type="entry name" value="NIF_FeS_clus_asmbl_NifU_C"/>
</dbReference>
<sequence length="187" mass="19103">MVPLHPQHVPGRPDRLRWVVPADALACTGPLRRVPAPLAALLADGTLASVTAEPAALVTTLGRGRSWPDEGARVRTALHAALDDRAGWAPAVDDDAAGTDDAGDDRADDDARLYRTASEFLAGAVGQFALSHGGVIELVGVREGVVAVRLAGACRGCPDHPAPAPGTAAAPPLPRSGGREGCRVPAT</sequence>
<evidence type="ECO:0000256" key="2">
    <source>
        <dbReference type="SAM" id="MobiDB-lite"/>
    </source>
</evidence>
<dbReference type="InterPro" id="IPR034904">
    <property type="entry name" value="FSCA_dom_sf"/>
</dbReference>
<dbReference type="EMBL" id="JBHUDX010000083">
    <property type="protein sequence ID" value="MFD1661760.1"/>
    <property type="molecule type" value="Genomic_DNA"/>
</dbReference>
<accession>A0ABW4IWH9</accession>
<comment type="caution">
    <text evidence="4">The sequence shown here is derived from an EMBL/GenBank/DDBJ whole genome shotgun (WGS) entry which is preliminary data.</text>
</comment>
<dbReference type="Pfam" id="PF01106">
    <property type="entry name" value="NifU"/>
    <property type="match status" value="1"/>
</dbReference>
<reference evidence="5" key="1">
    <citation type="journal article" date="2019" name="Int. J. Syst. Evol. Microbiol.">
        <title>The Global Catalogue of Microorganisms (GCM) 10K type strain sequencing project: providing services to taxonomists for standard genome sequencing and annotation.</title>
        <authorList>
            <consortium name="The Broad Institute Genomics Platform"/>
            <consortium name="The Broad Institute Genome Sequencing Center for Infectious Disease"/>
            <person name="Wu L."/>
            <person name="Ma J."/>
        </authorList>
    </citation>
    <scope>NUCLEOTIDE SEQUENCE [LARGE SCALE GENOMIC DNA]</scope>
    <source>
        <strain evidence="5">CGMCC 1.12470</strain>
    </source>
</reference>
<feature type="compositionally biased region" description="Basic and acidic residues" evidence="2">
    <location>
        <begin position="177"/>
        <end position="187"/>
    </location>
</feature>
<gene>
    <name evidence="4" type="ORF">ACFSL4_27070</name>
</gene>
<comment type="function">
    <text evidence="1">May be involved in the formation or repair of [Fe-S] clusters present in iron-sulfur proteins.</text>
</comment>